<proteinExistence type="predicted"/>
<accession>A0A366H8G2</accession>
<protein>
    <recommendedName>
        <fullName evidence="4">DUF3828 domain-containing protein</fullName>
    </recommendedName>
</protein>
<dbReference type="Proteomes" id="UP000253426">
    <property type="component" value="Unassembled WGS sequence"/>
</dbReference>
<sequence>MNSNHSPRRRTTLLAAVGLFLIPVATTTRAETPANTDTPKAAAKAFYDIVIKRQVRGLPHKEAWTELQPRLSPKLISLVEAARAEQAAFMKKQTDEKPPWIDGDLFTSLFEGPQTHSEGEARVSADQAKVSVSFTYTEGGSTTKWTDTLILTKGPAGNWLVDDVFYGGGWDFASEGKLSESLKVRE</sequence>
<evidence type="ECO:0000313" key="2">
    <source>
        <dbReference type="EMBL" id="RBP37782.1"/>
    </source>
</evidence>
<dbReference type="RefSeq" id="WP_113961474.1">
    <property type="nucleotide sequence ID" value="NZ_QNRR01000013.1"/>
</dbReference>
<dbReference type="AlphaFoldDB" id="A0A366H8G2"/>
<evidence type="ECO:0000313" key="3">
    <source>
        <dbReference type="Proteomes" id="UP000253426"/>
    </source>
</evidence>
<feature type="signal peptide" evidence="1">
    <location>
        <begin position="1"/>
        <end position="30"/>
    </location>
</feature>
<evidence type="ECO:0000256" key="1">
    <source>
        <dbReference type="SAM" id="SignalP"/>
    </source>
</evidence>
<comment type="caution">
    <text evidence="2">The sequence shown here is derived from an EMBL/GenBank/DDBJ whole genome shotgun (WGS) entry which is preliminary data.</text>
</comment>
<evidence type="ECO:0008006" key="4">
    <source>
        <dbReference type="Google" id="ProtNLM"/>
    </source>
</evidence>
<keyword evidence="3" id="KW-1185">Reference proteome</keyword>
<dbReference type="EMBL" id="QNRR01000013">
    <property type="protein sequence ID" value="RBP37782.1"/>
    <property type="molecule type" value="Genomic_DNA"/>
</dbReference>
<keyword evidence="1" id="KW-0732">Signal</keyword>
<organism evidence="2 3">
    <name type="scientific">Roseimicrobium gellanilyticum</name>
    <dbReference type="NCBI Taxonomy" id="748857"/>
    <lineage>
        <taxon>Bacteria</taxon>
        <taxon>Pseudomonadati</taxon>
        <taxon>Verrucomicrobiota</taxon>
        <taxon>Verrucomicrobiia</taxon>
        <taxon>Verrucomicrobiales</taxon>
        <taxon>Verrucomicrobiaceae</taxon>
        <taxon>Roseimicrobium</taxon>
    </lineage>
</organism>
<feature type="chain" id="PRO_5016884131" description="DUF3828 domain-containing protein" evidence="1">
    <location>
        <begin position="31"/>
        <end position="186"/>
    </location>
</feature>
<reference evidence="2 3" key="1">
    <citation type="submission" date="2018-06" db="EMBL/GenBank/DDBJ databases">
        <title>Genomic Encyclopedia of Type Strains, Phase IV (KMG-IV): sequencing the most valuable type-strain genomes for metagenomic binning, comparative biology and taxonomic classification.</title>
        <authorList>
            <person name="Goeker M."/>
        </authorList>
    </citation>
    <scope>NUCLEOTIDE SEQUENCE [LARGE SCALE GENOMIC DNA]</scope>
    <source>
        <strain evidence="2 3">DSM 25532</strain>
    </source>
</reference>
<gene>
    <name evidence="2" type="ORF">DES53_113165</name>
</gene>
<name>A0A366H8G2_9BACT</name>
<dbReference type="OrthoDB" id="194607at2"/>